<accession>A0A1I3RZY5</accession>
<sequence length="73" mass="8325">MKPTLWGFGWFHPKDDEKTGCGWLHSRPGENFGFDWSLVGTGAQDQQEKIQWSNSPFSMLGAPRRCECCGQVY</sequence>
<keyword evidence="2" id="KW-1185">Reference proteome</keyword>
<evidence type="ECO:0000313" key="2">
    <source>
        <dbReference type="Proteomes" id="UP000199545"/>
    </source>
</evidence>
<dbReference type="EMBL" id="FORR01000011">
    <property type="protein sequence ID" value="SFJ50847.1"/>
    <property type="molecule type" value="Genomic_DNA"/>
</dbReference>
<dbReference type="AlphaFoldDB" id="A0A1I3RZY5"/>
<proteinExistence type="predicted"/>
<dbReference type="Proteomes" id="UP000199545">
    <property type="component" value="Unassembled WGS sequence"/>
</dbReference>
<gene>
    <name evidence="1" type="ORF">SAMN05421852_11164</name>
</gene>
<dbReference type="OrthoDB" id="9954497at2"/>
<reference evidence="1 2" key="1">
    <citation type="submission" date="2016-10" db="EMBL/GenBank/DDBJ databases">
        <authorList>
            <person name="de Groot N.N."/>
        </authorList>
    </citation>
    <scope>NUCLEOTIDE SEQUENCE [LARGE SCALE GENOMIC DNA]</scope>
    <source>
        <strain evidence="1 2">DSM 44778</strain>
    </source>
</reference>
<evidence type="ECO:0000313" key="1">
    <source>
        <dbReference type="EMBL" id="SFJ50847.1"/>
    </source>
</evidence>
<organism evidence="1 2">
    <name type="scientific">Thermoflavimicrobium dichotomicum</name>
    <dbReference type="NCBI Taxonomy" id="46223"/>
    <lineage>
        <taxon>Bacteria</taxon>
        <taxon>Bacillati</taxon>
        <taxon>Bacillota</taxon>
        <taxon>Bacilli</taxon>
        <taxon>Bacillales</taxon>
        <taxon>Thermoactinomycetaceae</taxon>
        <taxon>Thermoflavimicrobium</taxon>
    </lineage>
</organism>
<name>A0A1I3RZY5_9BACL</name>
<protein>
    <submittedName>
        <fullName evidence="1">Uncharacterized protein</fullName>
    </submittedName>
</protein>
<dbReference type="RefSeq" id="WP_093230521.1">
    <property type="nucleotide sequence ID" value="NZ_FORR01000011.1"/>
</dbReference>